<feature type="region of interest" description="Disordered" evidence="4">
    <location>
        <begin position="13"/>
        <end position="53"/>
    </location>
</feature>
<dbReference type="SMART" id="SM00824">
    <property type="entry name" value="PKS_TE"/>
    <property type="match status" value="1"/>
</dbReference>
<dbReference type="EMBL" id="CP038799">
    <property type="protein sequence ID" value="QIV83233.1"/>
    <property type="molecule type" value="Genomic_DNA"/>
</dbReference>
<dbReference type="InterPro" id="IPR025110">
    <property type="entry name" value="AMP-bd_C"/>
</dbReference>
<protein>
    <submittedName>
        <fullName evidence="6">Alpha/beta fold hydrolase</fullName>
    </submittedName>
</protein>
<dbReference type="PANTHER" id="PTHR45527:SF1">
    <property type="entry name" value="FATTY ACID SYNTHASE"/>
    <property type="match status" value="1"/>
</dbReference>
<evidence type="ECO:0000256" key="3">
    <source>
        <dbReference type="ARBA" id="ARBA00022553"/>
    </source>
</evidence>
<evidence type="ECO:0000256" key="2">
    <source>
        <dbReference type="ARBA" id="ARBA00022450"/>
    </source>
</evidence>
<dbReference type="PROSITE" id="PS00012">
    <property type="entry name" value="PHOSPHOPANTETHEINE"/>
    <property type="match status" value="1"/>
</dbReference>
<dbReference type="Pfam" id="PF00501">
    <property type="entry name" value="AMP-binding"/>
    <property type="match status" value="1"/>
</dbReference>
<feature type="domain" description="Carrier" evidence="5">
    <location>
        <begin position="589"/>
        <end position="664"/>
    </location>
</feature>
<keyword evidence="7" id="KW-1185">Reference proteome</keyword>
<dbReference type="GO" id="GO:0031177">
    <property type="term" value="F:phosphopantetheine binding"/>
    <property type="evidence" value="ECO:0007669"/>
    <property type="project" value="InterPro"/>
</dbReference>
<evidence type="ECO:0000259" key="5">
    <source>
        <dbReference type="PROSITE" id="PS50075"/>
    </source>
</evidence>
<keyword evidence="6" id="KW-0378">Hydrolase</keyword>
<dbReference type="Pfam" id="PF13193">
    <property type="entry name" value="AMP-binding_C"/>
    <property type="match status" value="1"/>
</dbReference>
<dbReference type="Gene3D" id="1.10.1200.10">
    <property type="entry name" value="ACP-like"/>
    <property type="match status" value="1"/>
</dbReference>
<feature type="region of interest" description="Disordered" evidence="4">
    <location>
        <begin position="83"/>
        <end position="115"/>
    </location>
</feature>
<dbReference type="InterPro" id="IPR000873">
    <property type="entry name" value="AMP-dep_synth/lig_dom"/>
</dbReference>
<dbReference type="RefSeq" id="WP_168143664.1">
    <property type="nucleotide sequence ID" value="NZ_CBCSDT010000104.1"/>
</dbReference>
<evidence type="ECO:0000256" key="1">
    <source>
        <dbReference type="ARBA" id="ARBA00001957"/>
    </source>
</evidence>
<dbReference type="InterPro" id="IPR045851">
    <property type="entry name" value="AMP-bd_C_sf"/>
</dbReference>
<dbReference type="InterPro" id="IPR020845">
    <property type="entry name" value="AMP-binding_CS"/>
</dbReference>
<gene>
    <name evidence="6" type="ORF">EXE63_21845</name>
</gene>
<dbReference type="PANTHER" id="PTHR45527">
    <property type="entry name" value="NONRIBOSOMAL PEPTIDE SYNTHETASE"/>
    <property type="match status" value="1"/>
</dbReference>
<dbReference type="Pfam" id="PF00975">
    <property type="entry name" value="Thioesterase"/>
    <property type="match status" value="1"/>
</dbReference>
<dbReference type="GO" id="GO:0044550">
    <property type="term" value="P:secondary metabolite biosynthetic process"/>
    <property type="evidence" value="ECO:0007669"/>
    <property type="project" value="TreeGrafter"/>
</dbReference>
<dbReference type="SUPFAM" id="SSF56801">
    <property type="entry name" value="Acetyl-CoA synthetase-like"/>
    <property type="match status" value="1"/>
</dbReference>
<sequence>MFDSVNWYRMRQFSKHSSTPAAERMPQVKRIPWRVGNPLDSSGRSPLHALPPSTDTRIRRTAILAAVTSVTLAAVVLHTRFRRPGTTTRPADPTGATTPAHPIAQAPAQDDNPLEHRSVPAHFAATARSRPEQVALRTTSESVTYRELLGAALASQTRPDTDEPCAAVLPAPTTPQTVATVLGLFASGTPVVALDPAMPGNRAQKITSILVEHGYRPWPVQVPDRLPGGADLDTELGADTDTDDVTSIQFTSGSTGTPKAVLHPNGLWLADAQLLNDRFGLGDGRKVALCMPISFAAGLNVLIAALLGGAEVIAVDPAKQSAREAFELIADSGAQAITCTPAFVDALHTAARGATLPAVERIVTTGEAAHARHVRLARELAPNAVFTNWAGSTETLAIASYDIPPNAALPHGVIPVGVPAPHKQIDIDENGAVSITSRHLALGYLDPETSAAVFSVHPDGARTYAGGDVGRWDEHGNLVLSGRADATVKIRGYLVEPSEIESTLLSYDDVREAIVVADTTGTPTLAAYVSAEPDARTPAVAELRTLLHRDLPPYMVPVHITVLGALPRGDRGKIDRMALPAVGRPEFDPPRGEQESSIARLWSEVLHIDRVGRTDGFYALGGDSLSVTQMLARVTEVHGAKLNPSDLAGAPTVAEFAQKLTRSSGPALPPTTVALRPISADTVGTPVFCFSGAGASSLCFVPFAERVGDKTAVYALEPKGLEKRAIPDLSVETAARRHVGNLRLVQPRDPYILVGHSLGSHIALEAARLLEHAGETVELLVMLDPWLSPQAAKQAGAGLPDVRVTIQETMPTDIRSWWEHQKKMPLAGLFVGDHQRKTAAIEEVGIMSGLRFVPQPWRGRALVVLSHLNKDDPRLWPRIITGDLTIRHLECTHMSIVREPHIGAVAAMIDEVLGH</sequence>
<accession>A0A6H0S6V1</accession>
<dbReference type="PROSITE" id="PS50075">
    <property type="entry name" value="CARRIER"/>
    <property type="match status" value="1"/>
</dbReference>
<dbReference type="GO" id="GO:0005737">
    <property type="term" value="C:cytoplasm"/>
    <property type="evidence" value="ECO:0007669"/>
    <property type="project" value="TreeGrafter"/>
</dbReference>
<dbReference type="SUPFAM" id="SSF53474">
    <property type="entry name" value="alpha/beta-Hydrolases"/>
    <property type="match status" value="1"/>
</dbReference>
<name>A0A6H0S6V1_9MYCO</name>
<dbReference type="Gene3D" id="3.40.50.1820">
    <property type="entry name" value="alpha/beta hydrolase"/>
    <property type="match status" value="1"/>
</dbReference>
<keyword evidence="3" id="KW-0597">Phosphoprotein</keyword>
<comment type="cofactor">
    <cofactor evidence="1">
        <name>pantetheine 4'-phosphate</name>
        <dbReference type="ChEBI" id="CHEBI:47942"/>
    </cofactor>
</comment>
<dbReference type="InterPro" id="IPR006162">
    <property type="entry name" value="Ppantetheine_attach_site"/>
</dbReference>
<dbReference type="InterPro" id="IPR036736">
    <property type="entry name" value="ACP-like_sf"/>
</dbReference>
<dbReference type="Pfam" id="PF00550">
    <property type="entry name" value="PP-binding"/>
    <property type="match status" value="1"/>
</dbReference>
<dbReference type="GO" id="GO:0016787">
    <property type="term" value="F:hydrolase activity"/>
    <property type="evidence" value="ECO:0007669"/>
    <property type="project" value="UniProtKB-KW"/>
</dbReference>
<proteinExistence type="predicted"/>
<keyword evidence="2" id="KW-0596">Phosphopantetheine</keyword>
<dbReference type="InterPro" id="IPR020802">
    <property type="entry name" value="TesA-like"/>
</dbReference>
<dbReference type="AlphaFoldDB" id="A0A6H0S6V1"/>
<dbReference type="GO" id="GO:0043041">
    <property type="term" value="P:amino acid activation for nonribosomal peptide biosynthetic process"/>
    <property type="evidence" value="ECO:0007669"/>
    <property type="project" value="TreeGrafter"/>
</dbReference>
<dbReference type="Gene3D" id="3.40.50.12780">
    <property type="entry name" value="N-terminal domain of ligase-like"/>
    <property type="match status" value="1"/>
</dbReference>
<dbReference type="InterPro" id="IPR029058">
    <property type="entry name" value="AB_hydrolase_fold"/>
</dbReference>
<dbReference type="InterPro" id="IPR001031">
    <property type="entry name" value="Thioesterase"/>
</dbReference>
<dbReference type="SMART" id="SM00823">
    <property type="entry name" value="PKS_PP"/>
    <property type="match status" value="1"/>
</dbReference>
<dbReference type="InterPro" id="IPR042099">
    <property type="entry name" value="ANL_N_sf"/>
</dbReference>
<dbReference type="Proteomes" id="UP000501849">
    <property type="component" value="Chromosome"/>
</dbReference>
<evidence type="ECO:0000313" key="6">
    <source>
        <dbReference type="EMBL" id="QIV83233.1"/>
    </source>
</evidence>
<dbReference type="Gene3D" id="3.30.300.30">
    <property type="match status" value="1"/>
</dbReference>
<dbReference type="KEGG" id="mfre:EXE63_21845"/>
<dbReference type="InterPro" id="IPR009081">
    <property type="entry name" value="PP-bd_ACP"/>
</dbReference>
<evidence type="ECO:0000313" key="7">
    <source>
        <dbReference type="Proteomes" id="UP000501849"/>
    </source>
</evidence>
<dbReference type="SUPFAM" id="SSF47336">
    <property type="entry name" value="ACP-like"/>
    <property type="match status" value="1"/>
</dbReference>
<evidence type="ECO:0000256" key="4">
    <source>
        <dbReference type="SAM" id="MobiDB-lite"/>
    </source>
</evidence>
<organism evidence="6 7">
    <name type="scientific">Mycolicibacterium frederiksbergense</name>
    <dbReference type="NCBI Taxonomy" id="117567"/>
    <lineage>
        <taxon>Bacteria</taxon>
        <taxon>Bacillati</taxon>
        <taxon>Actinomycetota</taxon>
        <taxon>Actinomycetes</taxon>
        <taxon>Mycobacteriales</taxon>
        <taxon>Mycobacteriaceae</taxon>
        <taxon>Mycolicibacterium</taxon>
    </lineage>
</organism>
<dbReference type="PROSITE" id="PS00455">
    <property type="entry name" value="AMP_BINDING"/>
    <property type="match status" value="1"/>
</dbReference>
<reference evidence="6 7" key="1">
    <citation type="submission" date="2019-04" db="EMBL/GenBank/DDBJ databases">
        <title>Draft, Whole-Genome Sequence of the Anthracene-degrading Mycobacterium frederiksbergense LB501T, Isolated from a Polycyclic Aromatic Hydrocarbon (PAH)-Contaminated Soil.</title>
        <authorList>
            <person name="Augelletti F."/>
        </authorList>
    </citation>
    <scope>NUCLEOTIDE SEQUENCE [LARGE SCALE GENOMIC DNA]</scope>
    <source>
        <strain evidence="6 7">LB 501T</strain>
    </source>
</reference>
<dbReference type="InterPro" id="IPR020806">
    <property type="entry name" value="PKS_PP-bd"/>
</dbReference>